<reference evidence="2 3" key="1">
    <citation type="submission" date="2020-08" db="EMBL/GenBank/DDBJ databases">
        <title>Genomic Encyclopedia of Type Strains, Phase IV (KMG-IV): sequencing the most valuable type-strain genomes for metagenomic binning, comparative biology and taxonomic classification.</title>
        <authorList>
            <person name="Goeker M."/>
        </authorList>
    </citation>
    <scope>NUCLEOTIDE SEQUENCE [LARGE SCALE GENOMIC DNA]</scope>
    <source>
        <strain evidence="2 3">DSM 17976</strain>
    </source>
</reference>
<protein>
    <submittedName>
        <fullName evidence="2">Uncharacterized protein</fullName>
    </submittedName>
</protein>
<dbReference type="AlphaFoldDB" id="A0A7W5ZRF9"/>
<dbReference type="Proteomes" id="UP000541352">
    <property type="component" value="Unassembled WGS sequence"/>
</dbReference>
<feature type="chain" id="PRO_5031296679" evidence="1">
    <location>
        <begin position="24"/>
        <end position="227"/>
    </location>
</feature>
<name>A0A7W5ZRF9_9BACT</name>
<feature type="signal peptide" evidence="1">
    <location>
        <begin position="1"/>
        <end position="23"/>
    </location>
</feature>
<evidence type="ECO:0000256" key="1">
    <source>
        <dbReference type="SAM" id="SignalP"/>
    </source>
</evidence>
<evidence type="ECO:0000313" key="2">
    <source>
        <dbReference type="EMBL" id="MBB3842300.1"/>
    </source>
</evidence>
<proteinExistence type="predicted"/>
<dbReference type="EMBL" id="JACIBY010000032">
    <property type="protein sequence ID" value="MBB3842300.1"/>
    <property type="molecule type" value="Genomic_DNA"/>
</dbReference>
<evidence type="ECO:0000313" key="3">
    <source>
        <dbReference type="Proteomes" id="UP000541352"/>
    </source>
</evidence>
<dbReference type="RefSeq" id="WP_183980576.1">
    <property type="nucleotide sequence ID" value="NZ_JACIBY010000032.1"/>
</dbReference>
<keyword evidence="3" id="KW-1185">Reference proteome</keyword>
<organism evidence="2 3">
    <name type="scientific">Runella defluvii</name>
    <dbReference type="NCBI Taxonomy" id="370973"/>
    <lineage>
        <taxon>Bacteria</taxon>
        <taxon>Pseudomonadati</taxon>
        <taxon>Bacteroidota</taxon>
        <taxon>Cytophagia</taxon>
        <taxon>Cytophagales</taxon>
        <taxon>Spirosomataceae</taxon>
        <taxon>Runella</taxon>
    </lineage>
</organism>
<gene>
    <name evidence="2" type="ORF">FHS57_006331</name>
</gene>
<comment type="caution">
    <text evidence="2">The sequence shown here is derived from an EMBL/GenBank/DDBJ whole genome shotgun (WGS) entry which is preliminary data.</text>
</comment>
<keyword evidence="1" id="KW-0732">Signal</keyword>
<accession>A0A7W5ZRF9</accession>
<sequence length="227" mass="25688">MKISVNELLLSIGFLLLSTMSWAQTRVLTNQKGEKYTEFEYKTPNQSTSKNKYKGSIFWQDSLAMGTFSVAGGETLTKPILLDLLHQCVIAYFDDKSVPVNNSDATIGTTSFRCIKGRFYQTIFDGKVKLLVNPVCSLKEYPKGYKDGLSVGVDNDFSGEIERKFEYALLFSNQKLRPIQLSTYSATVAFLREYDGLEYHIAQFGKKITNESDLIALLKFLEARDVF</sequence>